<reference evidence="8 9" key="1">
    <citation type="submission" date="2014-02" db="EMBL/GenBank/DDBJ databases">
        <title>Transposable element dynamics among asymbiotic and ectomycorrhizal Amanita fungi.</title>
        <authorList>
            <consortium name="DOE Joint Genome Institute"/>
            <person name="Hess J."/>
            <person name="Skrede I."/>
            <person name="Wolfe B."/>
            <person name="LaButti K."/>
            <person name="Ohm R.A."/>
            <person name="Grigoriev I.V."/>
            <person name="Pringle A."/>
        </authorList>
    </citation>
    <scope>NUCLEOTIDE SEQUENCE [LARGE SCALE GENOMIC DNA]</scope>
    <source>
        <strain evidence="8 9">SKay4041</strain>
    </source>
</reference>
<accession>A0A2A9NUF1</accession>
<dbReference type="Gene3D" id="1.10.510.10">
    <property type="entry name" value="Transferase(Phosphotransferase) domain 1"/>
    <property type="match status" value="1"/>
</dbReference>
<evidence type="ECO:0000259" key="7">
    <source>
        <dbReference type="PROSITE" id="PS50011"/>
    </source>
</evidence>
<evidence type="ECO:0000256" key="2">
    <source>
        <dbReference type="ARBA" id="ARBA00022679"/>
    </source>
</evidence>
<keyword evidence="1" id="KW-0723">Serine/threonine-protein kinase</keyword>
<dbReference type="Gene3D" id="3.30.200.20">
    <property type="entry name" value="Phosphorylase Kinase, domain 1"/>
    <property type="match status" value="1"/>
</dbReference>
<evidence type="ECO:0000256" key="6">
    <source>
        <dbReference type="SAM" id="MobiDB-lite"/>
    </source>
</evidence>
<dbReference type="InterPro" id="IPR000719">
    <property type="entry name" value="Prot_kinase_dom"/>
</dbReference>
<dbReference type="GO" id="GO:0004674">
    <property type="term" value="F:protein serine/threonine kinase activity"/>
    <property type="evidence" value="ECO:0007669"/>
    <property type="project" value="UniProtKB-KW"/>
</dbReference>
<feature type="region of interest" description="Disordered" evidence="6">
    <location>
        <begin position="1"/>
        <end position="40"/>
    </location>
</feature>
<evidence type="ECO:0000256" key="5">
    <source>
        <dbReference type="ARBA" id="ARBA00022840"/>
    </source>
</evidence>
<dbReference type="Proteomes" id="UP000242287">
    <property type="component" value="Unassembled WGS sequence"/>
</dbReference>
<evidence type="ECO:0000313" key="9">
    <source>
        <dbReference type="Proteomes" id="UP000242287"/>
    </source>
</evidence>
<dbReference type="InterPro" id="IPR008271">
    <property type="entry name" value="Ser/Thr_kinase_AS"/>
</dbReference>
<dbReference type="InterPro" id="IPR011009">
    <property type="entry name" value="Kinase-like_dom_sf"/>
</dbReference>
<dbReference type="PROSITE" id="PS00108">
    <property type="entry name" value="PROTEIN_KINASE_ST"/>
    <property type="match status" value="1"/>
</dbReference>
<name>A0A2A9NUF1_9AGAR</name>
<dbReference type="GO" id="GO:0005524">
    <property type="term" value="F:ATP binding"/>
    <property type="evidence" value="ECO:0007669"/>
    <property type="project" value="UniProtKB-KW"/>
</dbReference>
<dbReference type="EMBL" id="KZ301983">
    <property type="protein sequence ID" value="PFH51897.1"/>
    <property type="molecule type" value="Genomic_DNA"/>
</dbReference>
<evidence type="ECO:0000256" key="1">
    <source>
        <dbReference type="ARBA" id="ARBA00022527"/>
    </source>
</evidence>
<feature type="domain" description="Protein kinase" evidence="7">
    <location>
        <begin position="64"/>
        <end position="341"/>
    </location>
</feature>
<dbReference type="AlphaFoldDB" id="A0A2A9NUF1"/>
<feature type="compositionally biased region" description="Pro residues" evidence="6">
    <location>
        <begin position="1"/>
        <end position="16"/>
    </location>
</feature>
<evidence type="ECO:0000256" key="4">
    <source>
        <dbReference type="ARBA" id="ARBA00022777"/>
    </source>
</evidence>
<keyword evidence="9" id="KW-1185">Reference proteome</keyword>
<evidence type="ECO:0000313" key="8">
    <source>
        <dbReference type="EMBL" id="PFH51897.1"/>
    </source>
</evidence>
<sequence>MSPPSPPQPPDSSPRPSPDDSIIHRGRSRLRRPSNPFSDDNLRRRGYHSLLSSFGKVFHVEKRWKLVREMGAGAYGVVISAADEISGETVAIKLITRVFDKLQLAKRALREITLLRHFAGHENITGLIDVDAISHDFNEIADLHQIIKSGQTLTNEHVQYFLYQILRGMKYVHSAAVIHRDLKPGNLLVNSDCELKICDFGLSRGFGSGPDENATHLTEYVATRWYRAPEIMLAFRVDVWSIGCILAELLLGRPLFKGKDYVDQLNKVLDVLGTPDDTIIKKIGSDKAQAYVKSLPLKKILPLRDVIPMADPQAIDLLNKMLAFDPSDRIDVPDALDHPWLASYHDIADEPECPQVFDKWRAIERLETLDDYRDALWSEIEDYRREVRGLNPISPIRRLGAAHSKEFSSARDEPERSVFEHDTIKEEEDATEIETAVTAVEGEITSVDNTISPERILQSKPTEKDPLVFYTTAPSDPVIMYARRSSIMQPSRQNSTYNSPIPPSQVLPAFIEGQQSSFLDPVAAVGTVTFPTQGFVVPARSRTGSTVGGEVTRKLLRTLSTVSIHESVEGLVGGLAGIAPIGRYIVDRETEADAPPSEMPKEFGVEFPSMEQSPKDALMPWMENVSLIR</sequence>
<keyword evidence="4" id="KW-0418">Kinase</keyword>
<gene>
    <name evidence="8" type="ORF">AMATHDRAFT_74594</name>
</gene>
<organism evidence="8 9">
    <name type="scientific">Amanita thiersii Skay4041</name>
    <dbReference type="NCBI Taxonomy" id="703135"/>
    <lineage>
        <taxon>Eukaryota</taxon>
        <taxon>Fungi</taxon>
        <taxon>Dikarya</taxon>
        <taxon>Basidiomycota</taxon>
        <taxon>Agaricomycotina</taxon>
        <taxon>Agaricomycetes</taxon>
        <taxon>Agaricomycetidae</taxon>
        <taxon>Agaricales</taxon>
        <taxon>Pluteineae</taxon>
        <taxon>Amanitaceae</taxon>
        <taxon>Amanita</taxon>
    </lineage>
</organism>
<dbReference type="PROSITE" id="PS50011">
    <property type="entry name" value="PROTEIN_KINASE_DOM"/>
    <property type="match status" value="1"/>
</dbReference>
<dbReference type="FunFam" id="1.10.510.10:FF:000040">
    <property type="entry name" value="Mitogen-activated protein kinase"/>
    <property type="match status" value="1"/>
</dbReference>
<dbReference type="SUPFAM" id="SSF56112">
    <property type="entry name" value="Protein kinase-like (PK-like)"/>
    <property type="match status" value="1"/>
</dbReference>
<dbReference type="SMART" id="SM00220">
    <property type="entry name" value="S_TKc"/>
    <property type="match status" value="1"/>
</dbReference>
<dbReference type="OrthoDB" id="192887at2759"/>
<keyword evidence="3" id="KW-0547">Nucleotide-binding</keyword>
<dbReference type="Pfam" id="PF00069">
    <property type="entry name" value="Pkinase"/>
    <property type="match status" value="1"/>
</dbReference>
<dbReference type="STRING" id="703135.A0A2A9NUF1"/>
<dbReference type="PANTHER" id="PTHR24055">
    <property type="entry name" value="MITOGEN-ACTIVATED PROTEIN KINASE"/>
    <property type="match status" value="1"/>
</dbReference>
<protein>
    <recommendedName>
        <fullName evidence="7">Protein kinase domain-containing protein</fullName>
    </recommendedName>
</protein>
<dbReference type="InterPro" id="IPR050117">
    <property type="entry name" value="MAPK"/>
</dbReference>
<proteinExistence type="predicted"/>
<evidence type="ECO:0000256" key="3">
    <source>
        <dbReference type="ARBA" id="ARBA00022741"/>
    </source>
</evidence>
<keyword evidence="2" id="KW-0808">Transferase</keyword>
<keyword evidence="5" id="KW-0067">ATP-binding</keyword>